<keyword evidence="2" id="KW-0808">Transferase</keyword>
<keyword evidence="8" id="KW-0732">Signal</keyword>
<dbReference type="InterPro" id="IPR005490">
    <property type="entry name" value="LD_TPept_cat_dom"/>
</dbReference>
<feature type="active site" description="Proton donor/acceptor" evidence="7">
    <location>
        <position position="324"/>
    </location>
</feature>
<evidence type="ECO:0000256" key="5">
    <source>
        <dbReference type="ARBA" id="ARBA00023315"/>
    </source>
</evidence>
<evidence type="ECO:0000256" key="2">
    <source>
        <dbReference type="ARBA" id="ARBA00022679"/>
    </source>
</evidence>
<evidence type="ECO:0000256" key="8">
    <source>
        <dbReference type="SAM" id="SignalP"/>
    </source>
</evidence>
<evidence type="ECO:0000313" key="10">
    <source>
        <dbReference type="EMBL" id="MBU3063823.1"/>
    </source>
</evidence>
<dbReference type="EMBL" id="JAHKNI010000006">
    <property type="protein sequence ID" value="MBU3063823.1"/>
    <property type="molecule type" value="Genomic_DNA"/>
</dbReference>
<evidence type="ECO:0000256" key="1">
    <source>
        <dbReference type="ARBA" id="ARBA00004752"/>
    </source>
</evidence>
<dbReference type="Proteomes" id="UP000733379">
    <property type="component" value="Unassembled WGS sequence"/>
</dbReference>
<dbReference type="PANTHER" id="PTHR30582">
    <property type="entry name" value="L,D-TRANSPEPTIDASE"/>
    <property type="match status" value="1"/>
</dbReference>
<evidence type="ECO:0000256" key="7">
    <source>
        <dbReference type="PROSITE-ProRule" id="PRU01373"/>
    </source>
</evidence>
<feature type="domain" description="L,D-TPase catalytic" evidence="9">
    <location>
        <begin position="231"/>
        <end position="366"/>
    </location>
</feature>
<reference evidence="10 11" key="1">
    <citation type="submission" date="2021-06" db="EMBL/GenBank/DDBJ databases">
        <title>Actinomycetes sequencing.</title>
        <authorList>
            <person name="Shan Q."/>
        </authorList>
    </citation>
    <scope>NUCLEOTIDE SEQUENCE [LARGE SCALE GENOMIC DNA]</scope>
    <source>
        <strain evidence="10 11">NEAU-G5</strain>
    </source>
</reference>
<keyword evidence="5" id="KW-0012">Acyltransferase</keyword>
<gene>
    <name evidence="10" type="ORF">KO481_20095</name>
</gene>
<evidence type="ECO:0000259" key="9">
    <source>
        <dbReference type="PROSITE" id="PS52029"/>
    </source>
</evidence>
<keyword evidence="6 7" id="KW-0961">Cell wall biogenesis/degradation</keyword>
<dbReference type="InterPro" id="IPR038063">
    <property type="entry name" value="Transpep_catalytic_dom"/>
</dbReference>
<proteinExistence type="predicted"/>
<dbReference type="Pfam" id="PF03734">
    <property type="entry name" value="YkuD"/>
    <property type="match status" value="1"/>
</dbReference>
<evidence type="ECO:0000256" key="4">
    <source>
        <dbReference type="ARBA" id="ARBA00022984"/>
    </source>
</evidence>
<dbReference type="InterPro" id="IPR041280">
    <property type="entry name" value="Big_10"/>
</dbReference>
<keyword evidence="3 7" id="KW-0133">Cell shape</keyword>
<protein>
    <submittedName>
        <fullName evidence="10">L,D-transpeptidase family protein</fullName>
    </submittedName>
</protein>
<feature type="chain" id="PRO_5045089426" evidence="8">
    <location>
        <begin position="21"/>
        <end position="396"/>
    </location>
</feature>
<name>A0ABS6B3K3_9NOCA</name>
<dbReference type="PROSITE" id="PS52029">
    <property type="entry name" value="LD_TPASE"/>
    <property type="match status" value="1"/>
</dbReference>
<dbReference type="SUPFAM" id="SSF141523">
    <property type="entry name" value="L,D-transpeptidase catalytic domain-like"/>
    <property type="match status" value="1"/>
</dbReference>
<dbReference type="PANTHER" id="PTHR30582:SF2">
    <property type="entry name" value="L,D-TRANSPEPTIDASE YCIB-RELATED"/>
    <property type="match status" value="1"/>
</dbReference>
<comment type="pathway">
    <text evidence="1 7">Cell wall biogenesis; peptidoglycan biosynthesis.</text>
</comment>
<dbReference type="InterPro" id="IPR050979">
    <property type="entry name" value="LD-transpeptidase"/>
</dbReference>
<evidence type="ECO:0000256" key="3">
    <source>
        <dbReference type="ARBA" id="ARBA00022960"/>
    </source>
</evidence>
<feature type="signal peptide" evidence="8">
    <location>
        <begin position="1"/>
        <end position="20"/>
    </location>
</feature>
<dbReference type="Gene3D" id="2.60.40.3710">
    <property type="match status" value="1"/>
</dbReference>
<dbReference type="CDD" id="cd16913">
    <property type="entry name" value="YkuD_like"/>
    <property type="match status" value="1"/>
</dbReference>
<keyword evidence="11" id="KW-1185">Reference proteome</keyword>
<dbReference type="CDD" id="cd13432">
    <property type="entry name" value="LDT_IgD_like_2"/>
    <property type="match status" value="1"/>
</dbReference>
<comment type="caution">
    <text evidence="10">The sequence shown here is derived from an EMBL/GenBank/DDBJ whole genome shotgun (WGS) entry which is preliminary data.</text>
</comment>
<organism evidence="10 11">
    <name type="scientific">Nocardia albiluteola</name>
    <dbReference type="NCBI Taxonomy" id="2842303"/>
    <lineage>
        <taxon>Bacteria</taxon>
        <taxon>Bacillati</taxon>
        <taxon>Actinomycetota</taxon>
        <taxon>Actinomycetes</taxon>
        <taxon>Mycobacteriales</taxon>
        <taxon>Nocardiaceae</taxon>
        <taxon>Nocardia</taxon>
    </lineage>
</organism>
<sequence length="396" mass="42084">MCLVLAAALLAACSSGPGSAPKAPAPAKPAGPAITVTPAGGTNIDPLGKIQVSASQGQLTSVTMTNEDGKQIEGIFTPDKTVWKPASPLGYNHTYTVTAQGLTLTGPSGPAKATFSTITPSNQTKAYLTTTSQAPIGDGGTFGVGMVVVAHFDEPIPDRAAAERHLNVTTDPPVQGSWYWLDDQNAHWRPEKYWAPGTKVNVAANLYGAQLGNGLYGQEDSKASFTIGPSHVSIADDNTKQVQVFENGKLIRTMPTSMGMGGTQVVNGKTIYFWTMPGTYTVMGRGNPVIMDSSTFGLPVNSRLGYKEAINWATQISADGIYLHELQTTVWAQGNTDTSHGCLNLNPANAQWFYGFSNLGDIVEVHNTGGPALQVWDNGDWTLPWDQWLQGSALNR</sequence>
<evidence type="ECO:0000256" key="6">
    <source>
        <dbReference type="ARBA" id="ARBA00023316"/>
    </source>
</evidence>
<feature type="active site" description="Nucleophile" evidence="7">
    <location>
        <position position="342"/>
    </location>
</feature>
<keyword evidence="4 7" id="KW-0573">Peptidoglycan synthesis</keyword>
<evidence type="ECO:0000313" key="11">
    <source>
        <dbReference type="Proteomes" id="UP000733379"/>
    </source>
</evidence>
<dbReference type="Pfam" id="PF17964">
    <property type="entry name" value="Big_10"/>
    <property type="match status" value="1"/>
</dbReference>
<dbReference type="Gene3D" id="2.40.440.10">
    <property type="entry name" value="L,D-transpeptidase catalytic domain-like"/>
    <property type="match status" value="1"/>
</dbReference>
<dbReference type="Gene3D" id="2.60.40.3780">
    <property type="match status" value="1"/>
</dbReference>
<accession>A0ABS6B3K3</accession>
<dbReference type="RefSeq" id="WP_215918933.1">
    <property type="nucleotide sequence ID" value="NZ_JAHKNI010000006.1"/>
</dbReference>